<dbReference type="Pfam" id="PF00172">
    <property type="entry name" value="Zn_clus"/>
    <property type="match status" value="1"/>
</dbReference>
<dbReference type="STRING" id="945553.A0A0D2PDJ5"/>
<feature type="region of interest" description="Disordered" evidence="5">
    <location>
        <begin position="733"/>
        <end position="806"/>
    </location>
</feature>
<dbReference type="CDD" id="cd12148">
    <property type="entry name" value="fungal_TF_MHR"/>
    <property type="match status" value="1"/>
</dbReference>
<organism evidence="7 8">
    <name type="scientific">Hypholoma sublateritium (strain FD-334 SS-4)</name>
    <dbReference type="NCBI Taxonomy" id="945553"/>
    <lineage>
        <taxon>Eukaryota</taxon>
        <taxon>Fungi</taxon>
        <taxon>Dikarya</taxon>
        <taxon>Basidiomycota</taxon>
        <taxon>Agaricomycotina</taxon>
        <taxon>Agaricomycetes</taxon>
        <taxon>Agaricomycetidae</taxon>
        <taxon>Agaricales</taxon>
        <taxon>Agaricineae</taxon>
        <taxon>Strophariaceae</taxon>
        <taxon>Hypholoma</taxon>
    </lineage>
</organism>
<dbReference type="InterPro" id="IPR036864">
    <property type="entry name" value="Zn2-C6_fun-type_DNA-bd_sf"/>
</dbReference>
<evidence type="ECO:0000313" key="7">
    <source>
        <dbReference type="EMBL" id="KJA18300.1"/>
    </source>
</evidence>
<dbReference type="SMART" id="SM00066">
    <property type="entry name" value="GAL4"/>
    <property type="match status" value="1"/>
</dbReference>
<dbReference type="PANTHER" id="PTHR46910">
    <property type="entry name" value="TRANSCRIPTION FACTOR PDR1"/>
    <property type="match status" value="1"/>
</dbReference>
<dbReference type="GO" id="GO:0006351">
    <property type="term" value="P:DNA-templated transcription"/>
    <property type="evidence" value="ECO:0007669"/>
    <property type="project" value="InterPro"/>
</dbReference>
<dbReference type="Pfam" id="PF04082">
    <property type="entry name" value="Fungal_trans"/>
    <property type="match status" value="1"/>
</dbReference>
<dbReference type="InterPro" id="IPR001138">
    <property type="entry name" value="Zn2Cys6_DnaBD"/>
</dbReference>
<evidence type="ECO:0000259" key="6">
    <source>
        <dbReference type="PROSITE" id="PS50048"/>
    </source>
</evidence>
<feature type="compositionally biased region" description="Polar residues" evidence="5">
    <location>
        <begin position="851"/>
        <end position="879"/>
    </location>
</feature>
<dbReference type="PROSITE" id="PS00463">
    <property type="entry name" value="ZN2_CY6_FUNGAL_1"/>
    <property type="match status" value="1"/>
</dbReference>
<evidence type="ECO:0000256" key="2">
    <source>
        <dbReference type="ARBA" id="ARBA00022723"/>
    </source>
</evidence>
<protein>
    <recommendedName>
        <fullName evidence="6">Zn(2)-C6 fungal-type domain-containing protein</fullName>
    </recommendedName>
</protein>
<keyword evidence="8" id="KW-1185">Reference proteome</keyword>
<keyword evidence="2" id="KW-0479">Metal-binding</keyword>
<dbReference type="PANTHER" id="PTHR46910:SF3">
    <property type="entry name" value="HALOTOLERANCE PROTEIN 9-RELATED"/>
    <property type="match status" value="1"/>
</dbReference>
<dbReference type="SUPFAM" id="SSF57701">
    <property type="entry name" value="Zn2/Cys6 DNA-binding domain"/>
    <property type="match status" value="1"/>
</dbReference>
<dbReference type="InterPro" id="IPR007219">
    <property type="entry name" value="XnlR_reg_dom"/>
</dbReference>
<comment type="subcellular location">
    <subcellularLocation>
        <location evidence="1">Nucleus</location>
    </subcellularLocation>
</comment>
<feature type="compositionally biased region" description="Polar residues" evidence="5">
    <location>
        <begin position="1"/>
        <end position="22"/>
    </location>
</feature>
<dbReference type="GO" id="GO:0008270">
    <property type="term" value="F:zinc ion binding"/>
    <property type="evidence" value="ECO:0007669"/>
    <property type="project" value="InterPro"/>
</dbReference>
<dbReference type="OMA" id="VTMCIDA"/>
<keyword evidence="3" id="KW-0238">DNA-binding</keyword>
<evidence type="ECO:0000256" key="3">
    <source>
        <dbReference type="ARBA" id="ARBA00023125"/>
    </source>
</evidence>
<dbReference type="GO" id="GO:0005634">
    <property type="term" value="C:nucleus"/>
    <property type="evidence" value="ECO:0007669"/>
    <property type="project" value="UniProtKB-SubCell"/>
</dbReference>
<dbReference type="EMBL" id="KN817591">
    <property type="protein sequence ID" value="KJA18300.1"/>
    <property type="molecule type" value="Genomic_DNA"/>
</dbReference>
<sequence length="892" mass="98386">MPPVTTADTQDQQISGSSSASTLKERRFKLSRACDRCRRRRIKCDEGHPCQACLTANSSCTFEEPGKRTHPHKSKRTATLEDRMHHLETLIQAIPPAVFAAGGAMPMSPPSSDIASSPVVPFMYPDGMPPGVPPPSLHVFPLMGPSFTRDTKYDERHQSPHNSFNTLLTTGPFHIPSSSSDLQAEERVSLTASYLYFDDEGYTRWQGETSGLPVLDLLVERHAPVINRDPVDQSRADSNTAKLVSAANAEWFPNRQPRRTDVNPQTLWRRITLHIAPELMDSLVQCYLSTSYYILPFLHVPTFLADYGNPQKWAEPGFAAFIVAVCCMASRHVDDPRVRADPNDGISAGTQWFELFGMLRTSPIADRPTLYNIQANLIAAVYGVGLGKLSKAAALLAEAVTMCIDAGLHRSADSYDLFDPIEDEVRKRTFWCVYIWDKQLSAHFGRPSMLRLRDCDVSEPSPVDDEFITRDAVGVPPPGTECRMSAFIVSLRIMVVLEAVLDVPPARQSDDSNSFLLRAANVLSGARRFKEMREEEALLDDIHRNIPAYWAHSPETLNSEDTIRLTQAVRLHCAEQFVRLLIYRHRFSEMVAERTSGPVEEEQTDVEKDALLAAHNAALQIITAHLHVAKKGLMTYYGVHVIHQLTQAGRTLVAILLCCKTEPLQHLISQGLEALRSCIGLLRRFSGRYVCGLRSGDLMEEFCRLTNIPLETAHQDGPASATRPPWIRPVRKKAPSIAHSNQSGDSPSHQSSPEAFSPQDFFEPPKSTVFAAGPSNAAGTPANQAPSPPQYGNGTGPQTSASFMDTSGALGDMDIMRDEHMYGMTSDMMALFQDSGVESMFAPEFLQQQPHLVGGQQTRHQPDRQGSGSGTTPNVSFSGSGLFKINGLASSP</sequence>
<evidence type="ECO:0000256" key="1">
    <source>
        <dbReference type="ARBA" id="ARBA00004123"/>
    </source>
</evidence>
<feature type="compositionally biased region" description="Polar residues" evidence="5">
    <location>
        <begin position="738"/>
        <end position="754"/>
    </location>
</feature>
<dbReference type="SMART" id="SM00906">
    <property type="entry name" value="Fungal_trans"/>
    <property type="match status" value="1"/>
</dbReference>
<evidence type="ECO:0000256" key="5">
    <source>
        <dbReference type="SAM" id="MobiDB-lite"/>
    </source>
</evidence>
<proteinExistence type="predicted"/>
<dbReference type="AlphaFoldDB" id="A0A0D2PDJ5"/>
<feature type="domain" description="Zn(2)-C6 fungal-type" evidence="6">
    <location>
        <begin position="33"/>
        <end position="62"/>
    </location>
</feature>
<dbReference type="Proteomes" id="UP000054270">
    <property type="component" value="Unassembled WGS sequence"/>
</dbReference>
<dbReference type="InterPro" id="IPR050987">
    <property type="entry name" value="AtrR-like"/>
</dbReference>
<accession>A0A0D2PDJ5</accession>
<feature type="compositionally biased region" description="Polar residues" evidence="5">
    <location>
        <begin position="777"/>
        <end position="805"/>
    </location>
</feature>
<feature type="region of interest" description="Disordered" evidence="5">
    <location>
        <begin position="1"/>
        <end position="23"/>
    </location>
</feature>
<reference evidence="8" key="1">
    <citation type="submission" date="2014-04" db="EMBL/GenBank/DDBJ databases">
        <title>Evolutionary Origins and Diversification of the Mycorrhizal Mutualists.</title>
        <authorList>
            <consortium name="DOE Joint Genome Institute"/>
            <consortium name="Mycorrhizal Genomics Consortium"/>
            <person name="Kohler A."/>
            <person name="Kuo A."/>
            <person name="Nagy L.G."/>
            <person name="Floudas D."/>
            <person name="Copeland A."/>
            <person name="Barry K.W."/>
            <person name="Cichocki N."/>
            <person name="Veneault-Fourrey C."/>
            <person name="LaButti K."/>
            <person name="Lindquist E.A."/>
            <person name="Lipzen A."/>
            <person name="Lundell T."/>
            <person name="Morin E."/>
            <person name="Murat C."/>
            <person name="Riley R."/>
            <person name="Ohm R."/>
            <person name="Sun H."/>
            <person name="Tunlid A."/>
            <person name="Henrissat B."/>
            <person name="Grigoriev I.V."/>
            <person name="Hibbett D.S."/>
            <person name="Martin F."/>
        </authorList>
    </citation>
    <scope>NUCLEOTIDE SEQUENCE [LARGE SCALE GENOMIC DNA]</scope>
    <source>
        <strain evidence="8">FD-334 SS-4</strain>
    </source>
</reference>
<dbReference type="OrthoDB" id="25921at2759"/>
<name>A0A0D2PDJ5_HYPSF</name>
<gene>
    <name evidence="7" type="ORF">HYPSUDRAFT_191214</name>
</gene>
<evidence type="ECO:0000313" key="8">
    <source>
        <dbReference type="Proteomes" id="UP000054270"/>
    </source>
</evidence>
<keyword evidence="4" id="KW-0539">Nucleus</keyword>
<feature type="region of interest" description="Disordered" evidence="5">
    <location>
        <begin position="851"/>
        <end position="892"/>
    </location>
</feature>
<dbReference type="GO" id="GO:0003677">
    <property type="term" value="F:DNA binding"/>
    <property type="evidence" value="ECO:0007669"/>
    <property type="project" value="UniProtKB-KW"/>
</dbReference>
<dbReference type="GO" id="GO:0000981">
    <property type="term" value="F:DNA-binding transcription factor activity, RNA polymerase II-specific"/>
    <property type="evidence" value="ECO:0007669"/>
    <property type="project" value="InterPro"/>
</dbReference>
<dbReference type="Gene3D" id="4.10.240.10">
    <property type="entry name" value="Zn(2)-C6 fungal-type DNA-binding domain"/>
    <property type="match status" value="1"/>
</dbReference>
<dbReference type="PROSITE" id="PS50048">
    <property type="entry name" value="ZN2_CY6_FUNGAL_2"/>
    <property type="match status" value="1"/>
</dbReference>
<evidence type="ECO:0000256" key="4">
    <source>
        <dbReference type="ARBA" id="ARBA00023242"/>
    </source>
</evidence>